<dbReference type="EMBL" id="JACIDX010000018">
    <property type="protein sequence ID" value="MBB3957040.1"/>
    <property type="molecule type" value="Genomic_DNA"/>
</dbReference>
<proteinExistence type="predicted"/>
<evidence type="ECO:0000256" key="4">
    <source>
        <dbReference type="ARBA" id="ARBA00023136"/>
    </source>
</evidence>
<sequence length="461" mass="50426">MLDLFLTGFVGLILLMGLRRPFIWVLAFLYVDIVAPQKISYALLTNVQLSLVVFFLAVVGWLFFDNKQGARVSGRQVLMLLLLIYCYFTTQSADFPVEAADKWSWVWKSLVWAMFLPLALRTQLRIEAAALVMVLSAAALILDGALKTMAGGGGYGTLKLFINDNNGLYEGSTISCVAIAIIPLALWLARDGTIFPANSRTRLFAYGLAFAGLLIPIGTEARTGLLCAGLLAVLMMRAVKYRWLYVGGLVLAALLVQPLLPNSFSNRMGTIQNNQSDQSAATRLAVWKWTINYAAEHPFGGGFDAFRGNKLEIVTSEDDGFGSNSTKIMDQGRAFHSAYFEMLGEQGWPGLALWLTLQISGLIQLEGVRRRLRKSEAPSDRRYADLALALQQGHFVYLLGAAFVGIAFQPFVYMLIALQIALVQQVRRKTAPVAVAHRQMQVPGKMTAGSSTTPGAPAGAN</sequence>
<gene>
    <name evidence="8" type="ORF">GGR38_004013</name>
</gene>
<dbReference type="AlphaFoldDB" id="A0A7W6G8B0"/>
<keyword evidence="3 5" id="KW-1133">Transmembrane helix</keyword>
<feature type="transmembrane region" description="Helical" evidence="5">
    <location>
        <begin position="76"/>
        <end position="93"/>
    </location>
</feature>
<dbReference type="Pfam" id="PF04932">
    <property type="entry name" value="Wzy_C"/>
    <property type="match status" value="1"/>
</dbReference>
<accession>A0A7W6G8B0</accession>
<evidence type="ECO:0000259" key="6">
    <source>
        <dbReference type="Pfam" id="PF04932"/>
    </source>
</evidence>
<evidence type="ECO:0000256" key="5">
    <source>
        <dbReference type="SAM" id="Phobius"/>
    </source>
</evidence>
<dbReference type="RefSeq" id="WP_183627988.1">
    <property type="nucleotide sequence ID" value="NZ_JACIDX010000018.1"/>
</dbReference>
<feature type="transmembrane region" description="Helical" evidence="5">
    <location>
        <begin position="395"/>
        <end position="422"/>
    </location>
</feature>
<feature type="transmembrane region" description="Helical" evidence="5">
    <location>
        <begin position="128"/>
        <end position="146"/>
    </location>
</feature>
<organism evidence="8 9">
    <name type="scientific">Novosphingobium sediminicola</name>
    <dbReference type="NCBI Taxonomy" id="563162"/>
    <lineage>
        <taxon>Bacteria</taxon>
        <taxon>Pseudomonadati</taxon>
        <taxon>Pseudomonadota</taxon>
        <taxon>Alphaproteobacteria</taxon>
        <taxon>Sphingomonadales</taxon>
        <taxon>Sphingomonadaceae</taxon>
        <taxon>Novosphingobium</taxon>
    </lineage>
</organism>
<keyword evidence="2 5" id="KW-0812">Transmembrane</keyword>
<evidence type="ECO:0000256" key="3">
    <source>
        <dbReference type="ARBA" id="ARBA00022989"/>
    </source>
</evidence>
<dbReference type="Proteomes" id="UP000548867">
    <property type="component" value="Unassembled WGS sequence"/>
</dbReference>
<feature type="domain" description="DUF5935" evidence="7">
    <location>
        <begin position="1"/>
        <end position="193"/>
    </location>
</feature>
<dbReference type="PANTHER" id="PTHR37422:SF13">
    <property type="entry name" value="LIPOPOLYSACCHARIDE BIOSYNTHESIS PROTEIN PA4999-RELATED"/>
    <property type="match status" value="1"/>
</dbReference>
<dbReference type="InterPro" id="IPR007016">
    <property type="entry name" value="O-antigen_ligase-rel_domated"/>
</dbReference>
<keyword evidence="9" id="KW-1185">Reference proteome</keyword>
<comment type="subcellular location">
    <subcellularLocation>
        <location evidence="1">Membrane</location>
        <topology evidence="1">Multi-pass membrane protein</topology>
    </subcellularLocation>
</comment>
<evidence type="ECO:0000256" key="1">
    <source>
        <dbReference type="ARBA" id="ARBA00004141"/>
    </source>
</evidence>
<protein>
    <submittedName>
        <fullName evidence="8">Putative O-glycosylation ligase (Exosortase A-associated)</fullName>
    </submittedName>
</protein>
<name>A0A7W6G8B0_9SPHN</name>
<feature type="transmembrane region" description="Helical" evidence="5">
    <location>
        <begin position="43"/>
        <end position="64"/>
    </location>
</feature>
<dbReference type="InterPro" id="IPR045979">
    <property type="entry name" value="DUF5935"/>
</dbReference>
<dbReference type="Pfam" id="PF19358">
    <property type="entry name" value="DUF5935"/>
    <property type="match status" value="1"/>
</dbReference>
<feature type="transmembrane region" description="Helical" evidence="5">
    <location>
        <begin position="166"/>
        <end position="189"/>
    </location>
</feature>
<feature type="domain" description="O-antigen ligase-related" evidence="6">
    <location>
        <begin position="209"/>
        <end position="355"/>
    </location>
</feature>
<dbReference type="GO" id="GO:0016874">
    <property type="term" value="F:ligase activity"/>
    <property type="evidence" value="ECO:0007669"/>
    <property type="project" value="UniProtKB-KW"/>
</dbReference>
<evidence type="ECO:0000313" key="9">
    <source>
        <dbReference type="Proteomes" id="UP000548867"/>
    </source>
</evidence>
<evidence type="ECO:0000256" key="2">
    <source>
        <dbReference type="ARBA" id="ARBA00022692"/>
    </source>
</evidence>
<keyword evidence="8" id="KW-0436">Ligase</keyword>
<feature type="transmembrane region" description="Helical" evidence="5">
    <location>
        <begin position="201"/>
        <end position="217"/>
    </location>
</feature>
<evidence type="ECO:0000259" key="7">
    <source>
        <dbReference type="Pfam" id="PF19358"/>
    </source>
</evidence>
<evidence type="ECO:0000313" key="8">
    <source>
        <dbReference type="EMBL" id="MBB3957040.1"/>
    </source>
</evidence>
<keyword evidence="4 5" id="KW-0472">Membrane</keyword>
<dbReference type="GO" id="GO:0016020">
    <property type="term" value="C:membrane"/>
    <property type="evidence" value="ECO:0007669"/>
    <property type="project" value="UniProtKB-SubCell"/>
</dbReference>
<comment type="caution">
    <text evidence="8">The sequence shown here is derived from an EMBL/GenBank/DDBJ whole genome shotgun (WGS) entry which is preliminary data.</text>
</comment>
<dbReference type="InterPro" id="IPR051533">
    <property type="entry name" value="WaaL-like"/>
</dbReference>
<reference evidence="8 9" key="1">
    <citation type="submission" date="2020-08" db="EMBL/GenBank/DDBJ databases">
        <title>Genomic Encyclopedia of Type Strains, Phase IV (KMG-IV): sequencing the most valuable type-strain genomes for metagenomic binning, comparative biology and taxonomic classification.</title>
        <authorList>
            <person name="Goeker M."/>
        </authorList>
    </citation>
    <scope>NUCLEOTIDE SEQUENCE [LARGE SCALE GENOMIC DNA]</scope>
    <source>
        <strain evidence="8 9">DSM 27057</strain>
    </source>
</reference>
<feature type="transmembrane region" description="Helical" evidence="5">
    <location>
        <begin position="244"/>
        <end position="260"/>
    </location>
</feature>
<dbReference type="PANTHER" id="PTHR37422">
    <property type="entry name" value="TEICHURONIC ACID BIOSYNTHESIS PROTEIN TUAE"/>
    <property type="match status" value="1"/>
</dbReference>